<gene>
    <name evidence="1" type="ORF">E0H73_19190</name>
</gene>
<dbReference type="AlphaFoldDB" id="A0A4R0KYU0"/>
<evidence type="ECO:0000313" key="2">
    <source>
        <dbReference type="Proteomes" id="UP000291144"/>
    </source>
</evidence>
<comment type="caution">
    <text evidence="1">The sequence shown here is derived from an EMBL/GenBank/DDBJ whole genome shotgun (WGS) entry which is preliminary data.</text>
</comment>
<keyword evidence="1" id="KW-0456">Lyase</keyword>
<evidence type="ECO:0000313" key="1">
    <source>
        <dbReference type="EMBL" id="TCC61355.1"/>
    </source>
</evidence>
<dbReference type="OrthoDB" id="7185309at2"/>
<organism evidence="1 2">
    <name type="scientific">Kribbella pittospori</name>
    <dbReference type="NCBI Taxonomy" id="722689"/>
    <lineage>
        <taxon>Bacteria</taxon>
        <taxon>Bacillati</taxon>
        <taxon>Actinomycetota</taxon>
        <taxon>Actinomycetes</taxon>
        <taxon>Propionibacteriales</taxon>
        <taxon>Kribbellaceae</taxon>
        <taxon>Kribbella</taxon>
    </lineage>
</organism>
<proteinExistence type="predicted"/>
<dbReference type="Gene3D" id="3.30.450.410">
    <property type="match status" value="1"/>
</dbReference>
<keyword evidence="2" id="KW-1185">Reference proteome</keyword>
<dbReference type="SUPFAM" id="SSF160387">
    <property type="entry name" value="NosL/MerB-like"/>
    <property type="match status" value="1"/>
</dbReference>
<dbReference type="EMBL" id="SJKB01000005">
    <property type="protein sequence ID" value="TCC61355.1"/>
    <property type="molecule type" value="Genomic_DNA"/>
</dbReference>
<accession>A0A4R0KYU0</accession>
<reference evidence="1 2" key="1">
    <citation type="submission" date="2019-02" db="EMBL/GenBank/DDBJ databases">
        <title>Kribbella capetownensis sp. nov. and Kribbella speibonae sp. nov., isolated from soil.</title>
        <authorList>
            <person name="Curtis S.M."/>
            <person name="Norton I."/>
            <person name="Everest G.J."/>
            <person name="Meyers P.R."/>
        </authorList>
    </citation>
    <scope>NUCLEOTIDE SEQUENCE [LARGE SCALE GENOMIC DNA]</scope>
    <source>
        <strain evidence="1 2">NRRL B-24813</strain>
    </source>
</reference>
<dbReference type="Proteomes" id="UP000291144">
    <property type="component" value="Unassembled WGS sequence"/>
</dbReference>
<dbReference type="InterPro" id="IPR004927">
    <property type="entry name" value="MerB"/>
</dbReference>
<dbReference type="Pfam" id="PF03243">
    <property type="entry name" value="MerB"/>
    <property type="match status" value="1"/>
</dbReference>
<name>A0A4R0KYU0_9ACTN</name>
<dbReference type="GO" id="GO:0018836">
    <property type="term" value="F:alkylmercury lyase activity"/>
    <property type="evidence" value="ECO:0007669"/>
    <property type="project" value="InterPro"/>
</dbReference>
<dbReference type="InterPro" id="IPR053717">
    <property type="entry name" value="MerB_lyase_sf"/>
</dbReference>
<protein>
    <submittedName>
        <fullName evidence="1">Alkylmercury lyase</fullName>
    </submittedName>
</protein>
<sequence>MRMEVLHVADCPNLLPLLERLAQVTDLPISTRTIESPADAERFGMAGSPTLLVDGQNPFEAGATPSLACRLSVPSTKQLREAINASGRPATEILSTWRRRAVPLDAVTRTAHREVLRAFAASGAPPVGGTTKALEALHELDAIRLSPEGKIAVAYPFSATPTRHRVRIADQVDVYAMCAVDALGIAPMLGQDTVIQSADPTDGSGITVVRRTGSTHWDPAGAVVFIGADPGGGPSADCCCDYLNFFATRAAAEAWTAAHPQVPGQIINQREAEDLAVRLFGHLLEE</sequence>